<feature type="compositionally biased region" description="Polar residues" evidence="9">
    <location>
        <begin position="263"/>
        <end position="281"/>
    </location>
</feature>
<dbReference type="PANTHER" id="PTHR15896">
    <property type="entry name" value="GOLGI PHOSPHOPROTEIN 2/GP73-RELATED"/>
    <property type="match status" value="1"/>
</dbReference>
<feature type="compositionally biased region" description="Low complexity" evidence="9">
    <location>
        <begin position="235"/>
        <end position="248"/>
    </location>
</feature>
<dbReference type="GO" id="GO:0016020">
    <property type="term" value="C:membrane"/>
    <property type="evidence" value="ECO:0007669"/>
    <property type="project" value="UniProtKB-SubCell"/>
</dbReference>
<keyword evidence="3 10" id="KW-0812">Transmembrane</keyword>
<evidence type="ECO:0000256" key="1">
    <source>
        <dbReference type="ARBA" id="ARBA00004606"/>
    </source>
</evidence>
<evidence type="ECO:0000256" key="6">
    <source>
        <dbReference type="ARBA" id="ARBA00023054"/>
    </source>
</evidence>
<sequence length="409" mass="44676">MMAANNRGGMRPQGRSPPFLAVGLFVAVCILGFNYWSMSSRNAELGNEITLLESEVRVLSAKKVSAEKRSESVMDKVTDLEEILKKERNNYGNKEAELAECNKNLHLKEEQLTETKEEADACKSLSSSCEENKKNLQAEIEKLKVELANHVSAAQQAVDVCSESGCKQYVDQFRKKILEFLIKTFGSEVVPKLLGSGIDIGTYINNAVQPNQPQGANISGNSNNPGGALASKEVNPNNPDMNQNNGLGNQPGAPGQPVANPVDANQSNPNMNQRDTNQANDNRPIVGNQPEYKILPSDKSVNKNLTFKFEKAPAVGKDPHSAHIVDNKVENVQPIGVGQNKADSDKGSLDKTGGDKDLKNDINGEADEYEDEPQKKLKFVPANDEKTAEDGIDELNRNMKIGDPMDQEE</sequence>
<comment type="subcellular location">
    <subcellularLocation>
        <location evidence="1">Membrane</location>
        <topology evidence="1">Single-pass type II membrane protein</topology>
    </subcellularLocation>
</comment>
<feature type="coiled-coil region" evidence="8">
    <location>
        <begin position="42"/>
        <end position="153"/>
    </location>
</feature>
<evidence type="ECO:0000256" key="10">
    <source>
        <dbReference type="SAM" id="Phobius"/>
    </source>
</evidence>
<feature type="transmembrane region" description="Helical" evidence="10">
    <location>
        <begin position="20"/>
        <end position="38"/>
    </location>
</feature>
<evidence type="ECO:0000313" key="12">
    <source>
        <dbReference type="Proteomes" id="UP001634394"/>
    </source>
</evidence>
<dbReference type="PANTHER" id="PTHR15896:SF10">
    <property type="entry name" value="CHROMOSOME UNDETERMINED SCAFFOLD_98, WHOLE GENOME SHOTGUN SEQUENCE"/>
    <property type="match status" value="1"/>
</dbReference>
<feature type="compositionally biased region" description="Basic and acidic residues" evidence="9">
    <location>
        <begin position="342"/>
        <end position="362"/>
    </location>
</feature>
<feature type="compositionally biased region" description="Basic and acidic residues" evidence="9">
    <location>
        <begin position="383"/>
        <end position="397"/>
    </location>
</feature>
<dbReference type="PRINTS" id="PR02084">
    <property type="entry name" value="GOLM1CASC4"/>
</dbReference>
<keyword evidence="7 10" id="KW-0472">Membrane</keyword>
<evidence type="ECO:0000256" key="3">
    <source>
        <dbReference type="ARBA" id="ARBA00022692"/>
    </source>
</evidence>
<comment type="similarity">
    <text evidence="2">Belongs to the GOLM family.</text>
</comment>
<accession>A0ABD3VZ78</accession>
<keyword evidence="12" id="KW-1185">Reference proteome</keyword>
<reference evidence="11 12" key="1">
    <citation type="submission" date="2024-11" db="EMBL/GenBank/DDBJ databases">
        <title>Chromosome-level genome assembly of the freshwater bivalve Anodonta woodiana.</title>
        <authorList>
            <person name="Chen X."/>
        </authorList>
    </citation>
    <scope>NUCLEOTIDE SEQUENCE [LARGE SCALE GENOMIC DNA]</scope>
    <source>
        <strain evidence="11">MN2024</strain>
        <tissue evidence="11">Gills</tissue>
    </source>
</reference>
<dbReference type="InterPro" id="IPR026139">
    <property type="entry name" value="GOLM1/CASC4"/>
</dbReference>
<evidence type="ECO:0000313" key="11">
    <source>
        <dbReference type="EMBL" id="KAL3866909.1"/>
    </source>
</evidence>
<protein>
    <recommendedName>
        <fullName evidence="13">Golgi membrane protein 1</fullName>
    </recommendedName>
</protein>
<evidence type="ECO:0000256" key="7">
    <source>
        <dbReference type="ARBA" id="ARBA00023136"/>
    </source>
</evidence>
<name>A0ABD3VZ78_SINWO</name>
<feature type="region of interest" description="Disordered" evidence="9">
    <location>
        <begin position="213"/>
        <end position="297"/>
    </location>
</feature>
<evidence type="ECO:0008006" key="13">
    <source>
        <dbReference type="Google" id="ProtNLM"/>
    </source>
</evidence>
<dbReference type="AlphaFoldDB" id="A0ABD3VZ78"/>
<comment type="caution">
    <text evidence="11">The sequence shown here is derived from an EMBL/GenBank/DDBJ whole genome shotgun (WGS) entry which is preliminary data.</text>
</comment>
<dbReference type="EMBL" id="JBJQND010000009">
    <property type="protein sequence ID" value="KAL3866909.1"/>
    <property type="molecule type" value="Genomic_DNA"/>
</dbReference>
<keyword evidence="5 10" id="KW-1133">Transmembrane helix</keyword>
<evidence type="ECO:0000256" key="9">
    <source>
        <dbReference type="SAM" id="MobiDB-lite"/>
    </source>
</evidence>
<keyword evidence="6 8" id="KW-0175">Coiled coil</keyword>
<dbReference type="Proteomes" id="UP001634394">
    <property type="component" value="Unassembled WGS sequence"/>
</dbReference>
<evidence type="ECO:0000256" key="4">
    <source>
        <dbReference type="ARBA" id="ARBA00022968"/>
    </source>
</evidence>
<evidence type="ECO:0000256" key="8">
    <source>
        <dbReference type="SAM" id="Coils"/>
    </source>
</evidence>
<evidence type="ECO:0000256" key="2">
    <source>
        <dbReference type="ARBA" id="ARBA00007474"/>
    </source>
</evidence>
<keyword evidence="4" id="KW-0735">Signal-anchor</keyword>
<gene>
    <name evidence="11" type="ORF">ACJMK2_044159</name>
</gene>
<evidence type="ECO:0000256" key="5">
    <source>
        <dbReference type="ARBA" id="ARBA00022989"/>
    </source>
</evidence>
<feature type="compositionally biased region" description="Polar residues" evidence="9">
    <location>
        <begin position="213"/>
        <end position="225"/>
    </location>
</feature>
<organism evidence="11 12">
    <name type="scientific">Sinanodonta woodiana</name>
    <name type="common">Chinese pond mussel</name>
    <name type="synonym">Anodonta woodiana</name>
    <dbReference type="NCBI Taxonomy" id="1069815"/>
    <lineage>
        <taxon>Eukaryota</taxon>
        <taxon>Metazoa</taxon>
        <taxon>Spiralia</taxon>
        <taxon>Lophotrochozoa</taxon>
        <taxon>Mollusca</taxon>
        <taxon>Bivalvia</taxon>
        <taxon>Autobranchia</taxon>
        <taxon>Heteroconchia</taxon>
        <taxon>Palaeoheterodonta</taxon>
        <taxon>Unionida</taxon>
        <taxon>Unionoidea</taxon>
        <taxon>Unionidae</taxon>
        <taxon>Unioninae</taxon>
        <taxon>Sinanodonta</taxon>
    </lineage>
</organism>
<proteinExistence type="inferred from homology"/>
<feature type="region of interest" description="Disordered" evidence="9">
    <location>
        <begin position="334"/>
        <end position="409"/>
    </location>
</feature>